<organism evidence="2 3">
    <name type="scientific">Coniosporium apollinis</name>
    <dbReference type="NCBI Taxonomy" id="61459"/>
    <lineage>
        <taxon>Eukaryota</taxon>
        <taxon>Fungi</taxon>
        <taxon>Dikarya</taxon>
        <taxon>Ascomycota</taxon>
        <taxon>Pezizomycotina</taxon>
        <taxon>Dothideomycetes</taxon>
        <taxon>Dothideomycetes incertae sedis</taxon>
        <taxon>Coniosporium</taxon>
    </lineage>
</organism>
<dbReference type="Proteomes" id="UP001172684">
    <property type="component" value="Unassembled WGS sequence"/>
</dbReference>
<proteinExistence type="predicted"/>
<feature type="region of interest" description="Disordered" evidence="1">
    <location>
        <begin position="1"/>
        <end position="53"/>
    </location>
</feature>
<reference evidence="2" key="1">
    <citation type="submission" date="2022-10" db="EMBL/GenBank/DDBJ databases">
        <title>Culturing micro-colonial fungi from biological soil crusts in the Mojave desert and describing Neophaeococcomyces mojavensis, and introducing the new genera and species Taxawa tesnikishii.</title>
        <authorList>
            <person name="Kurbessoian T."/>
            <person name="Stajich J.E."/>
        </authorList>
    </citation>
    <scope>NUCLEOTIDE SEQUENCE</scope>
    <source>
        <strain evidence="2">TK_1</strain>
    </source>
</reference>
<comment type="caution">
    <text evidence="2">The sequence shown here is derived from an EMBL/GenBank/DDBJ whole genome shotgun (WGS) entry which is preliminary data.</text>
</comment>
<keyword evidence="3" id="KW-1185">Reference proteome</keyword>
<feature type="compositionally biased region" description="Low complexity" evidence="1">
    <location>
        <begin position="28"/>
        <end position="50"/>
    </location>
</feature>
<evidence type="ECO:0000256" key="1">
    <source>
        <dbReference type="SAM" id="MobiDB-lite"/>
    </source>
</evidence>
<sequence length="524" mass="58312">MELDDEASPGSSSVPDLQSQTESKAFSHDSSATSEDSISSSSQPKSAARALDVSGDVQPIENFPIPRELRDIIYALLLEARLNRHENPKPHYHLSPAILRVNRTIYEEAREVLHKANTLIIVSYRMHVWDSDPAFLQLPIIASSKLGTIKDHTMRLHLQSRSVACFCGSCQSDGHAALKSFLIVAEDFPAVCRLLRVYNFHVPGNANMITSARNERPLRWEKLKGSAKMLVKVGFQQTSYGAPSLELQKALLNQLRSAVGISHKVSIAGAVDPLLAVECSQAMMPKVVMAYAMGWDLYSLMRSMKDEADVYYMTERLGQAFALYGALAELTSTHIVPPCPTFADTCGCKDWQTGIDRLQWDSLIMACLVGLRIGCCDEETMDYAMLAIEISHVNPRLPAYAYLLSTHLLAIAEAEEGDMDHSLELLQRVDKLRTEHPGLYDDNYLQDDLDIAKAFVAEPKEEEDEEPSNPPLCYANSSFALLFDDDPIDTPFRGEPPEGLVGWFDTFHQLSKEDMQRVGIKDSG</sequence>
<name>A0ABQ9P285_9PEZI</name>
<feature type="compositionally biased region" description="Polar residues" evidence="1">
    <location>
        <begin position="9"/>
        <end position="24"/>
    </location>
</feature>
<evidence type="ECO:0000313" key="3">
    <source>
        <dbReference type="Proteomes" id="UP001172684"/>
    </source>
</evidence>
<protein>
    <submittedName>
        <fullName evidence="2">Uncharacterized protein</fullName>
    </submittedName>
</protein>
<dbReference type="EMBL" id="JAPDRL010000012">
    <property type="protein sequence ID" value="KAJ9667431.1"/>
    <property type="molecule type" value="Genomic_DNA"/>
</dbReference>
<gene>
    <name evidence="2" type="ORF">H2201_002299</name>
</gene>
<evidence type="ECO:0000313" key="2">
    <source>
        <dbReference type="EMBL" id="KAJ9667431.1"/>
    </source>
</evidence>
<accession>A0ABQ9P285</accession>